<sequence>MESRLPTRSPSLIPRKTSMTPSSARNTPESSVRYQQPHASATLSTSSSFQSLRGGSALGLPKPSQPPSVSTSKLPTPKSRNVYSSAERRDEVVPPVPAIPKAYESPKDQIEIPFFSNTKFEDSTPSTPPVGSVESDGAISTSVVPSSTEKNRHRRVLTVGAPANTERAPALPAVNKKSLQPLRLPPLNLLPLSTPTAAKINSYPQPSAEVERREAATPPRRNVTKTPSTPMTASKATFLRRNDQAQGSQVTLRSASSHHALRAAMDRTPYDDSDNGVPLPMSVADKRQTITPFASGSLPKHSGEYARYKARQADEYTLGHGNDTEPTVAKPMGPRPRAVSKPIKDTSSTNTTSSTEEVETPSSTTSLRRKLSLGWRRSSSKAAKERVEETQEQQAQNRAQMPPPRLPASATWSGPIEGITQVQGTNSARPSLDTGSRKSSVASSMTTINGNDRAATTKPANTRSLHSEQTQPGPVSRSSSWSLLGARLAATKASSPMPRARTDSGPRLDKDDMAANDEMKRLSSKRREVDTAAKETDELRKRAVPQERMSPAQAIQTSAGLLNIYEKGEIIDFKDGVYFCGTKSAKKHVGDISAAGTTNFGYDDERGDYNIVMGDHLAYRYEVIDVLGKGSFGQVVRCIDHKHGGLCAVKIIRNKKRFHQQALVEVNILQKLKEWVSARCQILVFRDADFFRILMRLTRRSRSQLPFTSALTSALSHHA</sequence>
<dbReference type="EC" id="2.7.12.1" evidence="1"/>
<protein>
    <submittedName>
        <fullName evidence="1">Serine/threonine protein kinase, CMGC, dual-specificity</fullName>
        <ecNumber evidence="1">2.7.12.1</ecNumber>
    </submittedName>
</protein>
<comment type="caution">
    <text evidence="1">The sequence shown here is derived from an EMBL/GenBank/DDBJ whole genome shotgun (WGS) entry which is preliminary data.</text>
</comment>
<keyword evidence="1" id="KW-0418">Kinase</keyword>
<proteinExistence type="predicted"/>
<name>A0ACC3SKU8_9PEZI</name>
<dbReference type="Proteomes" id="UP001320706">
    <property type="component" value="Unassembled WGS sequence"/>
</dbReference>
<keyword evidence="2" id="KW-1185">Reference proteome</keyword>
<dbReference type="EMBL" id="JAMKPW020000008">
    <property type="protein sequence ID" value="KAK8215420.1"/>
    <property type="molecule type" value="Genomic_DNA"/>
</dbReference>
<evidence type="ECO:0000313" key="2">
    <source>
        <dbReference type="Proteomes" id="UP001320706"/>
    </source>
</evidence>
<evidence type="ECO:0000313" key="1">
    <source>
        <dbReference type="EMBL" id="KAK8215420.1"/>
    </source>
</evidence>
<keyword evidence="1" id="KW-0808">Transferase</keyword>
<organism evidence="1 2">
    <name type="scientific">Zalaria obscura</name>
    <dbReference type="NCBI Taxonomy" id="2024903"/>
    <lineage>
        <taxon>Eukaryota</taxon>
        <taxon>Fungi</taxon>
        <taxon>Dikarya</taxon>
        <taxon>Ascomycota</taxon>
        <taxon>Pezizomycotina</taxon>
        <taxon>Dothideomycetes</taxon>
        <taxon>Dothideomycetidae</taxon>
        <taxon>Dothideales</taxon>
        <taxon>Zalariaceae</taxon>
        <taxon>Zalaria</taxon>
    </lineage>
</organism>
<accession>A0ACC3SKU8</accession>
<reference evidence="1" key="1">
    <citation type="submission" date="2024-02" db="EMBL/GenBank/DDBJ databases">
        <title>Metagenome Assembled Genome of Zalaria obscura JY119.</title>
        <authorList>
            <person name="Vighnesh L."/>
            <person name="Jagadeeshwari U."/>
            <person name="Venkata Ramana C."/>
            <person name="Sasikala C."/>
        </authorList>
    </citation>
    <scope>NUCLEOTIDE SEQUENCE</scope>
    <source>
        <strain evidence="1">JY119</strain>
    </source>
</reference>
<keyword evidence="1" id="KW-0723">Serine/threonine-protein kinase</keyword>
<gene>
    <name evidence="1" type="primary">POM1_2</name>
    <name evidence="1" type="ORF">M8818_002041</name>
</gene>